<reference evidence="6 7" key="1">
    <citation type="submission" date="2019-08" db="EMBL/GenBank/DDBJ databases">
        <title>In-depth cultivation of the pig gut microbiome towards novel bacterial diversity and tailored functional studies.</title>
        <authorList>
            <person name="Wylensek D."/>
            <person name="Hitch T.C.A."/>
            <person name="Clavel T."/>
        </authorList>
    </citation>
    <scope>NUCLEOTIDE SEQUENCE [LARGE SCALE GENOMIC DNA]</scope>
    <source>
        <strain evidence="6 7">NM-380-WT-3C1</strain>
    </source>
</reference>
<dbReference type="GO" id="GO:1990904">
    <property type="term" value="C:ribonucleoprotein complex"/>
    <property type="evidence" value="ECO:0007669"/>
    <property type="project" value="UniProtKB-KW"/>
</dbReference>
<dbReference type="GO" id="GO:0003735">
    <property type="term" value="F:structural constituent of ribosome"/>
    <property type="evidence" value="ECO:0007669"/>
    <property type="project" value="InterPro"/>
</dbReference>
<dbReference type="SUPFAM" id="SSF141091">
    <property type="entry name" value="L21p-like"/>
    <property type="match status" value="1"/>
</dbReference>
<evidence type="ECO:0000256" key="2">
    <source>
        <dbReference type="ARBA" id="ARBA00022980"/>
    </source>
</evidence>
<evidence type="ECO:0000256" key="4">
    <source>
        <dbReference type="HAMAP-Rule" id="MF_01363"/>
    </source>
</evidence>
<comment type="subunit">
    <text evidence="4">Part of the 50S ribosomal subunit. Contacts protein L20.</text>
</comment>
<proteinExistence type="inferred from homology"/>
<keyword evidence="7" id="KW-1185">Reference proteome</keyword>
<dbReference type="PANTHER" id="PTHR21349:SF0">
    <property type="entry name" value="LARGE RIBOSOMAL SUBUNIT PROTEIN BL21M"/>
    <property type="match status" value="1"/>
</dbReference>
<evidence type="ECO:0000313" key="6">
    <source>
        <dbReference type="EMBL" id="MSU05285.1"/>
    </source>
</evidence>
<comment type="function">
    <text evidence="4 5">This protein binds to 23S rRNA in the presence of protein L20.</text>
</comment>
<protein>
    <recommendedName>
        <fullName evidence="4">Large ribosomal subunit protein bL21</fullName>
    </recommendedName>
</protein>
<organism evidence="6 7">
    <name type="scientific">Bullifex porci</name>
    <dbReference type="NCBI Taxonomy" id="2606638"/>
    <lineage>
        <taxon>Bacteria</taxon>
        <taxon>Pseudomonadati</taxon>
        <taxon>Spirochaetota</taxon>
        <taxon>Spirochaetia</taxon>
        <taxon>Spirochaetales</taxon>
        <taxon>Spirochaetaceae</taxon>
        <taxon>Bullifex</taxon>
    </lineage>
</organism>
<keyword evidence="3 4" id="KW-0687">Ribonucleoprotein</keyword>
<evidence type="ECO:0000313" key="7">
    <source>
        <dbReference type="Proteomes" id="UP000460549"/>
    </source>
</evidence>
<dbReference type="GO" id="GO:0019843">
    <property type="term" value="F:rRNA binding"/>
    <property type="evidence" value="ECO:0007669"/>
    <property type="project" value="UniProtKB-UniRule"/>
</dbReference>
<accession>A0A7X2TQN0</accession>
<dbReference type="PANTHER" id="PTHR21349">
    <property type="entry name" value="50S RIBOSOMAL PROTEIN L21"/>
    <property type="match status" value="1"/>
</dbReference>
<comment type="similarity">
    <text evidence="1 4 5">Belongs to the bacterial ribosomal protein bL21 family.</text>
</comment>
<dbReference type="HAMAP" id="MF_01363">
    <property type="entry name" value="Ribosomal_bL21"/>
    <property type="match status" value="1"/>
</dbReference>
<dbReference type="EMBL" id="VUNN01000001">
    <property type="protein sequence ID" value="MSU05285.1"/>
    <property type="molecule type" value="Genomic_DNA"/>
</dbReference>
<dbReference type="Proteomes" id="UP000460549">
    <property type="component" value="Unassembled WGS sequence"/>
</dbReference>
<keyword evidence="4 5" id="KW-0699">rRNA-binding</keyword>
<evidence type="ECO:0000256" key="1">
    <source>
        <dbReference type="ARBA" id="ARBA00008563"/>
    </source>
</evidence>
<sequence length="103" mass="11367">MYALVEILGKQYKAVEGETLQVDLLSLAEGSAYETDKVLAVVDGDKATFGTPYVAGAKVVATVGSEVKGDKVKVYKFHRRKGYRRTQGHREQYTLITINKIEG</sequence>
<dbReference type="InterPro" id="IPR036164">
    <property type="entry name" value="bL21-like_sf"/>
</dbReference>
<keyword evidence="2 4" id="KW-0689">Ribosomal protein</keyword>
<comment type="caution">
    <text evidence="6">The sequence shown here is derived from an EMBL/GenBank/DDBJ whole genome shotgun (WGS) entry which is preliminary data.</text>
</comment>
<dbReference type="GO" id="GO:0005840">
    <property type="term" value="C:ribosome"/>
    <property type="evidence" value="ECO:0007669"/>
    <property type="project" value="UniProtKB-KW"/>
</dbReference>
<evidence type="ECO:0000256" key="3">
    <source>
        <dbReference type="ARBA" id="ARBA00023274"/>
    </source>
</evidence>
<dbReference type="RefSeq" id="WP_154424186.1">
    <property type="nucleotide sequence ID" value="NZ_JAQYGB010000076.1"/>
</dbReference>
<dbReference type="NCBIfam" id="TIGR00061">
    <property type="entry name" value="L21"/>
    <property type="match status" value="1"/>
</dbReference>
<dbReference type="Pfam" id="PF00829">
    <property type="entry name" value="Ribosomal_L21p"/>
    <property type="match status" value="1"/>
</dbReference>
<evidence type="ECO:0000256" key="5">
    <source>
        <dbReference type="RuleBase" id="RU000562"/>
    </source>
</evidence>
<dbReference type="AlphaFoldDB" id="A0A7X2TQN0"/>
<keyword evidence="4 5" id="KW-0694">RNA-binding</keyword>
<name>A0A7X2TQN0_9SPIO</name>
<dbReference type="InterPro" id="IPR001787">
    <property type="entry name" value="Ribosomal_bL21"/>
</dbReference>
<gene>
    <name evidence="4 6" type="primary">rplU</name>
    <name evidence="6" type="ORF">FYJ80_00590</name>
</gene>
<dbReference type="GO" id="GO:0006412">
    <property type="term" value="P:translation"/>
    <property type="evidence" value="ECO:0007669"/>
    <property type="project" value="UniProtKB-UniRule"/>
</dbReference>
<dbReference type="GO" id="GO:0005737">
    <property type="term" value="C:cytoplasm"/>
    <property type="evidence" value="ECO:0007669"/>
    <property type="project" value="UniProtKB-ARBA"/>
</dbReference>
<dbReference type="InterPro" id="IPR028909">
    <property type="entry name" value="bL21-like"/>
</dbReference>